<gene>
    <name evidence="6" type="ORF">GQ43DRAFT_482494</name>
</gene>
<dbReference type="Gene3D" id="3.40.50.1820">
    <property type="entry name" value="alpha/beta hydrolase"/>
    <property type="match status" value="1"/>
</dbReference>
<evidence type="ECO:0000256" key="1">
    <source>
        <dbReference type="ARBA" id="ARBA00003496"/>
    </source>
</evidence>
<dbReference type="InterPro" id="IPR027417">
    <property type="entry name" value="P-loop_NTPase"/>
</dbReference>
<dbReference type="SUPFAM" id="SSF53474">
    <property type="entry name" value="alpha/beta-Hydrolases"/>
    <property type="match status" value="1"/>
</dbReference>
<dbReference type="Gene3D" id="1.25.40.10">
    <property type="entry name" value="Tetratricopeptide repeat domain"/>
    <property type="match status" value="2"/>
</dbReference>
<dbReference type="GO" id="GO:0043531">
    <property type="term" value="F:ADP binding"/>
    <property type="evidence" value="ECO:0007669"/>
    <property type="project" value="InterPro"/>
</dbReference>
<keyword evidence="7" id="KW-1185">Reference proteome</keyword>
<reference evidence="6" key="1">
    <citation type="journal article" date="2020" name="Stud. Mycol.">
        <title>101 Dothideomycetes genomes: a test case for predicting lifestyles and emergence of pathogens.</title>
        <authorList>
            <person name="Haridas S."/>
            <person name="Albert R."/>
            <person name="Binder M."/>
            <person name="Bloem J."/>
            <person name="Labutti K."/>
            <person name="Salamov A."/>
            <person name="Andreopoulos B."/>
            <person name="Baker S."/>
            <person name="Barry K."/>
            <person name="Bills G."/>
            <person name="Bluhm B."/>
            <person name="Cannon C."/>
            <person name="Castanera R."/>
            <person name="Culley D."/>
            <person name="Daum C."/>
            <person name="Ezra D."/>
            <person name="Gonzalez J."/>
            <person name="Henrissat B."/>
            <person name="Kuo A."/>
            <person name="Liang C."/>
            <person name="Lipzen A."/>
            <person name="Lutzoni F."/>
            <person name="Magnuson J."/>
            <person name="Mondo S."/>
            <person name="Nolan M."/>
            <person name="Ohm R."/>
            <person name="Pangilinan J."/>
            <person name="Park H.-J."/>
            <person name="Ramirez L."/>
            <person name="Alfaro M."/>
            <person name="Sun H."/>
            <person name="Tritt A."/>
            <person name="Yoshinaga Y."/>
            <person name="Zwiers L.-H."/>
            <person name="Turgeon B."/>
            <person name="Goodwin S."/>
            <person name="Spatafora J."/>
            <person name="Crous P."/>
            <person name="Grigoriev I."/>
        </authorList>
    </citation>
    <scope>NUCLEOTIDE SEQUENCE</scope>
    <source>
        <strain evidence="6">ATCC 74209</strain>
    </source>
</reference>
<dbReference type="Pfam" id="PF07819">
    <property type="entry name" value="PGAP1"/>
    <property type="match status" value="1"/>
</dbReference>
<accession>A0A9P4JHN8</accession>
<dbReference type="GO" id="GO:0005789">
    <property type="term" value="C:endoplasmic reticulum membrane"/>
    <property type="evidence" value="ECO:0007669"/>
    <property type="project" value="UniProtKB-SubCell"/>
</dbReference>
<keyword evidence="3" id="KW-0653">Protein transport</keyword>
<evidence type="ECO:0000256" key="2">
    <source>
        <dbReference type="ARBA" id="ARBA00015856"/>
    </source>
</evidence>
<name>A0A9P4JHN8_9PLEO</name>
<dbReference type="GO" id="GO:0015031">
    <property type="term" value="P:protein transport"/>
    <property type="evidence" value="ECO:0007669"/>
    <property type="project" value="UniProtKB-KW"/>
</dbReference>
<keyword evidence="3" id="KW-0813">Transport</keyword>
<keyword evidence="3" id="KW-0256">Endoplasmic reticulum</keyword>
<dbReference type="InterPro" id="IPR052374">
    <property type="entry name" value="SERAC1"/>
</dbReference>
<dbReference type="EC" id="3.1.-.-" evidence="3"/>
<evidence type="ECO:0000259" key="5">
    <source>
        <dbReference type="Pfam" id="PF07819"/>
    </source>
</evidence>
<dbReference type="Pfam" id="PF00931">
    <property type="entry name" value="NB-ARC"/>
    <property type="match status" value="1"/>
</dbReference>
<dbReference type="OrthoDB" id="5086500at2759"/>
<evidence type="ECO:0000313" key="7">
    <source>
        <dbReference type="Proteomes" id="UP000799536"/>
    </source>
</evidence>
<comment type="caution">
    <text evidence="3">Lacks conserved residue(s) required for the propagation of feature annotation.</text>
</comment>
<dbReference type="PRINTS" id="PR00364">
    <property type="entry name" value="DISEASERSIST"/>
</dbReference>
<feature type="transmembrane region" description="Helical" evidence="3">
    <location>
        <begin position="20"/>
        <end position="40"/>
    </location>
</feature>
<sequence>MDLVQTETTSSLWEIVSQKLSSYPWFLAVVVVGTIMLLIYDKVTKLLTISRRENGQGPKWSKFDIEPADNFGSKGSCHGIDVIFVHGLGSNPDTTWGSKKQKHPGALQTGNEKGWQSCWVTDFLPEDVPEEYRKDVRLYFYNYDSYYQRDAPQERLQTFASNMLRRIELQVRKTDKEKTRSLIFVGHSYGGLVIKKALVQAKRQKSGIFEQTKAIFFLGTPHRGSQFSIMGWLGSQLLRPLGANPSIPGELVYDSTNLMELHEEFIDSCKPSPSVTNFYETRKSRLFKIWFWQWEEMCVKEQSATYSGPNTCKIGLPVDHYGLNKFHSRKDENYQAISKSLIKIIVSEGSRRPSRIYSVPQKTVENFTARNDLSDMIKAMLKVKHENNSVPHALAIHGLGGIGKTQLALKCAEDARFVYNTVLWIDATDEETMKASFRRCSNVLGLKVDESREPGCPLWELPTVLAVKEWLLEQEEENERWLLIVDNADDLTWGIKKVLPEGPQGSIIITSRDSLAPKLIRGGCESIQIGPMEPKEARALLLQDAHRGGVPIAGEVEAMADELAEILGYLPIAVSLAGVTIGNDVDQEFGLCQYLEDYKTHQDEMLQSDQFRGLTAEDKTVWTVWDTTIRKLEEWHPDIRPGVFLSLLAKFRGSIHDEIIRRASLQMEYLANLGFYGPETVYPLPGWLGNILKLKKNGEEWDPLYYTKAWKLLLRYNLIQRTEEHGWPAITMHNLVRWRASRYQDDELAHRWQYMVIMGAITHHSMNPDPNFRYSLLVNLPDLGNDRLNSLNFDDAHKSIFLASATAMWRDHGFIKEADDNEIQFLEIRKRLCHDKSTVDQEGNSIFLHLMLVLAKRYRDRRRLQEAEELGEKLVLQFKDNRGEDHSDTILSISELAKTYKCEGKWAKAQALFEEVITKRTRILGPDNLDTLSSLSDLASVYQCRGMWRDAGELYRAIIEKKDKVLGPSHPETLDSLEDLAVQYQYDGNWDEVFKLRATVVATKMRRKGEKDPSTLASQAGLGMALFFGGMYQKARITIRDATTVRIDVLGGDHVDTLRSTADYYFMTMLGGRERAADNMWKTIELLDRMLGYSHPTVLECICNMAFAYAENGMWDEAWKKYDLVIMIQNEVLGPNHPETIETERKLAEMWSQQPGQQELAISAFIICYRKQKQFIGEDHPQTIATVQKLREMGVGQSEFEKHEATNGITNISRSDSVIAM</sequence>
<dbReference type="InterPro" id="IPR012908">
    <property type="entry name" value="PGAP1-ab_dom-like"/>
</dbReference>
<feature type="domain" description="GPI inositol-deacylase PGAP1-like alpha/beta" evidence="5">
    <location>
        <begin position="78"/>
        <end position="227"/>
    </location>
</feature>
<comment type="caution">
    <text evidence="6">The sequence shown here is derived from an EMBL/GenBank/DDBJ whole genome shotgun (WGS) entry which is preliminary data.</text>
</comment>
<comment type="subcellular location">
    <subcellularLocation>
        <location evidence="3">Endoplasmic reticulum membrane</location>
    </subcellularLocation>
</comment>
<comment type="function">
    <text evidence="1 3">Involved in inositol deacylation of GPI-anchored proteins which plays important roles in the quality control and ER-associated degradation of GPI-anchored proteins.</text>
</comment>
<organism evidence="6 7">
    <name type="scientific">Delitschia confertaspora ATCC 74209</name>
    <dbReference type="NCBI Taxonomy" id="1513339"/>
    <lineage>
        <taxon>Eukaryota</taxon>
        <taxon>Fungi</taxon>
        <taxon>Dikarya</taxon>
        <taxon>Ascomycota</taxon>
        <taxon>Pezizomycotina</taxon>
        <taxon>Dothideomycetes</taxon>
        <taxon>Pleosporomycetidae</taxon>
        <taxon>Pleosporales</taxon>
        <taxon>Delitschiaceae</taxon>
        <taxon>Delitschia</taxon>
    </lineage>
</organism>
<dbReference type="Pfam" id="PF13424">
    <property type="entry name" value="TPR_12"/>
    <property type="match status" value="1"/>
</dbReference>
<dbReference type="InterPro" id="IPR029058">
    <property type="entry name" value="AB_hydrolase_fold"/>
</dbReference>
<keyword evidence="3" id="KW-0472">Membrane</keyword>
<dbReference type="Proteomes" id="UP000799536">
    <property type="component" value="Unassembled WGS sequence"/>
</dbReference>
<evidence type="ECO:0000313" key="6">
    <source>
        <dbReference type="EMBL" id="KAF2199390.1"/>
    </source>
</evidence>
<dbReference type="InterPro" id="IPR002182">
    <property type="entry name" value="NB-ARC"/>
</dbReference>
<dbReference type="GO" id="GO:0016788">
    <property type="term" value="F:hydrolase activity, acting on ester bonds"/>
    <property type="evidence" value="ECO:0007669"/>
    <property type="project" value="InterPro"/>
</dbReference>
<dbReference type="SUPFAM" id="SSF52540">
    <property type="entry name" value="P-loop containing nucleoside triphosphate hydrolases"/>
    <property type="match status" value="1"/>
</dbReference>
<dbReference type="Gene3D" id="3.40.50.300">
    <property type="entry name" value="P-loop containing nucleotide triphosphate hydrolases"/>
    <property type="match status" value="1"/>
</dbReference>
<keyword evidence="3" id="KW-0378">Hydrolase</keyword>
<dbReference type="EMBL" id="ML994078">
    <property type="protein sequence ID" value="KAF2199390.1"/>
    <property type="molecule type" value="Genomic_DNA"/>
</dbReference>
<dbReference type="PANTHER" id="PTHR48182:SF3">
    <property type="entry name" value="DUF676 DOMAIN-CONTAINING PROTEIN"/>
    <property type="match status" value="1"/>
</dbReference>
<dbReference type="SUPFAM" id="SSF48452">
    <property type="entry name" value="TPR-like"/>
    <property type="match status" value="2"/>
</dbReference>
<keyword evidence="3" id="KW-0812">Transmembrane</keyword>
<protein>
    <recommendedName>
        <fullName evidence="2 3">GPI inositol-deacylase</fullName>
        <ecNumber evidence="3">3.1.-.-</ecNumber>
    </recommendedName>
</protein>
<evidence type="ECO:0000256" key="3">
    <source>
        <dbReference type="RuleBase" id="RU365011"/>
    </source>
</evidence>
<proteinExistence type="inferred from homology"/>
<evidence type="ECO:0000259" key="4">
    <source>
        <dbReference type="Pfam" id="PF00931"/>
    </source>
</evidence>
<dbReference type="InterPro" id="IPR011990">
    <property type="entry name" value="TPR-like_helical_dom_sf"/>
</dbReference>
<keyword evidence="3" id="KW-1133">Transmembrane helix</keyword>
<dbReference type="PANTHER" id="PTHR48182">
    <property type="entry name" value="PROTEIN SERAC1"/>
    <property type="match status" value="1"/>
</dbReference>
<comment type="similarity">
    <text evidence="3">Belongs to the GPI inositol-deacylase family.</text>
</comment>
<dbReference type="AlphaFoldDB" id="A0A9P4JHN8"/>
<feature type="domain" description="NB-ARC" evidence="4">
    <location>
        <begin position="380"/>
        <end position="543"/>
    </location>
</feature>